<proteinExistence type="predicted"/>
<evidence type="ECO:0000256" key="1">
    <source>
        <dbReference type="SAM" id="Phobius"/>
    </source>
</evidence>
<sequence>MNGKTIVLFFTVIVVAIGVFALPYSVLHLGEDQWEGIPKVSNMSTMSEDVGSTYSAVILAVTLKYRSRNI</sequence>
<keyword evidence="1" id="KW-0472">Membrane</keyword>
<dbReference type="AlphaFoldDB" id="A0A7G9Z5Q7"/>
<evidence type="ECO:0000313" key="2">
    <source>
        <dbReference type="EMBL" id="QNO55591.1"/>
    </source>
</evidence>
<dbReference type="EMBL" id="MT631622">
    <property type="protein sequence ID" value="QNO55591.1"/>
    <property type="molecule type" value="Genomic_DNA"/>
</dbReference>
<name>A0A7G9Z5Q7_9EURY</name>
<keyword evidence="1" id="KW-0812">Transmembrane</keyword>
<feature type="transmembrane region" description="Helical" evidence="1">
    <location>
        <begin position="6"/>
        <end position="27"/>
    </location>
</feature>
<accession>A0A7G9Z5Q7</accession>
<keyword evidence="1" id="KW-1133">Transmembrane helix</keyword>
<gene>
    <name evidence="2" type="ORF">BJEEAEJC_00035</name>
</gene>
<reference evidence="2" key="1">
    <citation type="submission" date="2020-06" db="EMBL/GenBank/DDBJ databases">
        <title>Unique genomic features of the anaerobic methanotrophic archaea.</title>
        <authorList>
            <person name="Chadwick G.L."/>
            <person name="Skennerton C.T."/>
            <person name="Laso-Perez R."/>
            <person name="Leu A.O."/>
            <person name="Speth D.R."/>
            <person name="Yu H."/>
            <person name="Morgan-Lang C."/>
            <person name="Hatzenpichler R."/>
            <person name="Goudeau D."/>
            <person name="Malmstrom R."/>
            <person name="Brazelton W.J."/>
            <person name="Woyke T."/>
            <person name="Hallam S.J."/>
            <person name="Tyson G.W."/>
            <person name="Wegener G."/>
            <person name="Boetius A."/>
            <person name="Orphan V."/>
        </authorList>
    </citation>
    <scope>NUCLEOTIDE SEQUENCE</scope>
</reference>
<organism evidence="2">
    <name type="scientific">Candidatus Methanophaga sp. ANME-1 ERB7</name>
    <dbReference type="NCBI Taxonomy" id="2759913"/>
    <lineage>
        <taxon>Archaea</taxon>
        <taxon>Methanobacteriati</taxon>
        <taxon>Methanobacteriota</taxon>
        <taxon>Stenosarchaea group</taxon>
        <taxon>Methanomicrobia</taxon>
        <taxon>Candidatus Methanophagales</taxon>
        <taxon>Candidatus Methanophagaceae</taxon>
        <taxon>Candidatus Methanophaga</taxon>
    </lineage>
</organism>
<protein>
    <submittedName>
        <fullName evidence="2">Uncharacterized protein</fullName>
    </submittedName>
</protein>